<dbReference type="Gene3D" id="3.40.50.10310">
    <property type="entry name" value="Creatininase"/>
    <property type="match status" value="1"/>
</dbReference>
<dbReference type="GO" id="GO:0016811">
    <property type="term" value="F:hydrolase activity, acting on carbon-nitrogen (but not peptide) bonds, in linear amides"/>
    <property type="evidence" value="ECO:0007669"/>
    <property type="project" value="TreeGrafter"/>
</dbReference>
<name>A0A060R5W2_9BACT</name>
<dbReference type="SUPFAM" id="SSF102215">
    <property type="entry name" value="Creatininase"/>
    <property type="match status" value="1"/>
</dbReference>
<proteinExistence type="inferred from homology"/>
<evidence type="ECO:0000313" key="7">
    <source>
        <dbReference type="Proteomes" id="UP000027616"/>
    </source>
</evidence>
<dbReference type="AlphaFoldDB" id="A0A060R5W2"/>
<dbReference type="PANTHER" id="PTHR35005:SF1">
    <property type="entry name" value="2-AMINO-5-FORMYLAMINO-6-RIBOSYLAMINOPYRIMIDIN-4(3H)-ONE 5'-MONOPHOSPHATE DEFORMYLASE"/>
    <property type="match status" value="1"/>
</dbReference>
<evidence type="ECO:0000256" key="1">
    <source>
        <dbReference type="ARBA" id="ARBA00001947"/>
    </source>
</evidence>
<dbReference type="KEGG" id="rbc:BN938_0195"/>
<dbReference type="OrthoDB" id="9801445at2"/>
<keyword evidence="7" id="KW-1185">Reference proteome</keyword>
<dbReference type="Pfam" id="PF02633">
    <property type="entry name" value="Creatininase"/>
    <property type="match status" value="1"/>
</dbReference>
<evidence type="ECO:0000256" key="5">
    <source>
        <dbReference type="ARBA" id="ARBA00024029"/>
    </source>
</evidence>
<keyword evidence="3 6" id="KW-0378">Hydrolase</keyword>
<dbReference type="HOGENOM" id="CLU_055029_0_0_10"/>
<comment type="cofactor">
    <cofactor evidence="1">
        <name>Zn(2+)</name>
        <dbReference type="ChEBI" id="CHEBI:29105"/>
    </cofactor>
</comment>
<reference evidence="6 7" key="1">
    <citation type="journal article" date="2015" name="Genome Announc.">
        <title>Complete Genome Sequence of the Novel Leech Symbiont Mucinivorans hirudinis M3T.</title>
        <authorList>
            <person name="Nelson M.C."/>
            <person name="Bomar L."/>
            <person name="Graf J."/>
        </authorList>
    </citation>
    <scope>NUCLEOTIDE SEQUENCE [LARGE SCALE GENOMIC DNA]</scope>
    <source>
        <strain evidence="7">M3</strain>
    </source>
</reference>
<keyword evidence="2" id="KW-0479">Metal-binding</keyword>
<gene>
    <name evidence="6" type="ORF">BN938_0195</name>
</gene>
<evidence type="ECO:0000256" key="4">
    <source>
        <dbReference type="ARBA" id="ARBA00022833"/>
    </source>
</evidence>
<protein>
    <submittedName>
        <fullName evidence="6">Creatinine amidohydrolase</fullName>
        <ecNumber evidence="6">3.5.2.10</ecNumber>
    </submittedName>
</protein>
<dbReference type="EMBL" id="HG934468">
    <property type="protein sequence ID" value="CDN30301.1"/>
    <property type="molecule type" value="Genomic_DNA"/>
</dbReference>
<accession>A0A060R5W2</accession>
<organism evidence="6 7">
    <name type="scientific">Mucinivorans hirudinis</name>
    <dbReference type="NCBI Taxonomy" id="1433126"/>
    <lineage>
        <taxon>Bacteria</taxon>
        <taxon>Pseudomonadati</taxon>
        <taxon>Bacteroidota</taxon>
        <taxon>Bacteroidia</taxon>
        <taxon>Bacteroidales</taxon>
        <taxon>Rikenellaceae</taxon>
        <taxon>Mucinivorans</taxon>
    </lineage>
</organism>
<dbReference type="STRING" id="1433126.BN938_0195"/>
<dbReference type="GO" id="GO:0009231">
    <property type="term" value="P:riboflavin biosynthetic process"/>
    <property type="evidence" value="ECO:0007669"/>
    <property type="project" value="TreeGrafter"/>
</dbReference>
<evidence type="ECO:0000256" key="2">
    <source>
        <dbReference type="ARBA" id="ARBA00022723"/>
    </source>
</evidence>
<comment type="similarity">
    <text evidence="5">Belongs to the creatininase superfamily.</text>
</comment>
<keyword evidence="4" id="KW-0862">Zinc</keyword>
<dbReference type="GO" id="GO:0047789">
    <property type="term" value="F:creatininase activity"/>
    <property type="evidence" value="ECO:0007669"/>
    <property type="project" value="UniProtKB-EC"/>
</dbReference>
<dbReference type="PATRIC" id="fig|1433126.3.peg.193"/>
<sequence length="236" mass="26577">MNLQKVTLKDIDKVSLAILPWGAIEPHNYHLPYYTDCILSQRVALEAVSLTGRADVAVFPPIFLGQQNPGQSEYPCCIHTRTETQKLILEDFVRSLSRQGINKLLIVNGHGGNSFKGLVRDLAFEYPDFKIYIADWFSIVGRTGYFEEEGDHADELETSVLMHYHPELVDLSVAGSGEAESFAQKSLKEKTAWIPRNWRETTQDTGIGNPHKSTAEKGERYSRAVISKLVQLINEL</sequence>
<dbReference type="Proteomes" id="UP000027616">
    <property type="component" value="Chromosome I"/>
</dbReference>
<dbReference type="EC" id="3.5.2.10" evidence="6"/>
<evidence type="ECO:0000256" key="3">
    <source>
        <dbReference type="ARBA" id="ARBA00022801"/>
    </source>
</evidence>
<dbReference type="InterPro" id="IPR024087">
    <property type="entry name" value="Creatininase-like_sf"/>
</dbReference>
<dbReference type="eggNOG" id="COG1402">
    <property type="taxonomic scope" value="Bacteria"/>
</dbReference>
<dbReference type="PANTHER" id="PTHR35005">
    <property type="entry name" value="3-DEHYDRO-SCYLLO-INOSOSE HYDROLASE"/>
    <property type="match status" value="1"/>
</dbReference>
<dbReference type="InterPro" id="IPR003785">
    <property type="entry name" value="Creatininase/forma_Hydrolase"/>
</dbReference>
<evidence type="ECO:0000313" key="6">
    <source>
        <dbReference type="EMBL" id="CDN30301.1"/>
    </source>
</evidence>
<dbReference type="GO" id="GO:0046872">
    <property type="term" value="F:metal ion binding"/>
    <property type="evidence" value="ECO:0007669"/>
    <property type="project" value="UniProtKB-KW"/>
</dbReference>